<evidence type="ECO:0000313" key="1">
    <source>
        <dbReference type="EMBL" id="QJA58938.1"/>
    </source>
</evidence>
<sequence>MILGIMLGISGYWASYVTEGAQKAVINETKLTGLSKDIDIMKVDLKADLRLISTKLDKLNDMIIKTNFTKP</sequence>
<gene>
    <name evidence="1" type="ORF">MM415B01381_0013</name>
</gene>
<reference evidence="1" key="1">
    <citation type="submission" date="2020-03" db="EMBL/GenBank/DDBJ databases">
        <title>The deep terrestrial virosphere.</title>
        <authorList>
            <person name="Holmfeldt K."/>
            <person name="Nilsson E."/>
            <person name="Simone D."/>
            <person name="Lopez-Fernandez M."/>
            <person name="Wu X."/>
            <person name="de Brujin I."/>
            <person name="Lundin D."/>
            <person name="Andersson A."/>
            <person name="Bertilsson S."/>
            <person name="Dopson M."/>
        </authorList>
    </citation>
    <scope>NUCLEOTIDE SEQUENCE</scope>
    <source>
        <strain evidence="1">MM415B01381</strain>
    </source>
</reference>
<protein>
    <submittedName>
        <fullName evidence="1">Uncharacterized protein</fullName>
    </submittedName>
</protein>
<organism evidence="1">
    <name type="scientific">viral metagenome</name>
    <dbReference type="NCBI Taxonomy" id="1070528"/>
    <lineage>
        <taxon>unclassified sequences</taxon>
        <taxon>metagenomes</taxon>
        <taxon>organismal metagenomes</taxon>
    </lineage>
</organism>
<dbReference type="AlphaFoldDB" id="A0A6M3IP31"/>
<dbReference type="EMBL" id="MT141347">
    <property type="protein sequence ID" value="QJA58938.1"/>
    <property type="molecule type" value="Genomic_DNA"/>
</dbReference>
<accession>A0A6M3IP31</accession>
<name>A0A6M3IP31_9ZZZZ</name>
<proteinExistence type="predicted"/>